<dbReference type="SUPFAM" id="SSF64288">
    <property type="entry name" value="Chorismate lyase-like"/>
    <property type="match status" value="1"/>
</dbReference>
<dbReference type="PROSITE" id="PS50949">
    <property type="entry name" value="HTH_GNTR"/>
    <property type="match status" value="1"/>
</dbReference>
<accession>A0ABT4ZCU7</accession>
<dbReference type="InterPro" id="IPR050679">
    <property type="entry name" value="Bact_HTH_transcr_reg"/>
</dbReference>
<evidence type="ECO:0000313" key="5">
    <source>
        <dbReference type="EMBL" id="MDB6177187.1"/>
    </source>
</evidence>
<dbReference type="Gene3D" id="1.10.10.10">
    <property type="entry name" value="Winged helix-like DNA-binding domain superfamily/Winged helix DNA-binding domain"/>
    <property type="match status" value="1"/>
</dbReference>
<dbReference type="CDD" id="cd07377">
    <property type="entry name" value="WHTH_GntR"/>
    <property type="match status" value="1"/>
</dbReference>
<evidence type="ECO:0000256" key="3">
    <source>
        <dbReference type="ARBA" id="ARBA00023163"/>
    </source>
</evidence>
<keyword evidence="3" id="KW-0804">Transcription</keyword>
<dbReference type="PANTHER" id="PTHR44846">
    <property type="entry name" value="MANNOSYL-D-GLYCERATE TRANSPORT/METABOLISM SYSTEM REPRESSOR MNGR-RELATED"/>
    <property type="match status" value="1"/>
</dbReference>
<comment type="caution">
    <text evidence="5">The sequence shown here is derived from an EMBL/GenBank/DDBJ whole genome shotgun (WGS) entry which is preliminary data.</text>
</comment>
<dbReference type="PANTHER" id="PTHR44846:SF1">
    <property type="entry name" value="MANNOSYL-D-GLYCERATE TRANSPORT_METABOLISM SYSTEM REPRESSOR MNGR-RELATED"/>
    <property type="match status" value="1"/>
</dbReference>
<dbReference type="InterPro" id="IPR000524">
    <property type="entry name" value="Tscrpt_reg_HTH_GntR"/>
</dbReference>
<name>A0ABT4ZCU7_9RHOB</name>
<feature type="domain" description="HTH gntR-type" evidence="4">
    <location>
        <begin position="16"/>
        <end position="84"/>
    </location>
</feature>
<dbReference type="SMART" id="SM00345">
    <property type="entry name" value="HTH_GNTR"/>
    <property type="match status" value="1"/>
</dbReference>
<dbReference type="InterPro" id="IPR028978">
    <property type="entry name" value="Chorismate_lyase_/UTRA_dom_sf"/>
</dbReference>
<protein>
    <submittedName>
        <fullName evidence="5">GntR family transcriptional regulator</fullName>
    </submittedName>
</protein>
<dbReference type="SMART" id="SM00866">
    <property type="entry name" value="UTRA"/>
    <property type="match status" value="1"/>
</dbReference>
<dbReference type="PRINTS" id="PR00035">
    <property type="entry name" value="HTHGNTR"/>
</dbReference>
<keyword evidence="1" id="KW-0805">Transcription regulation</keyword>
<evidence type="ECO:0000313" key="6">
    <source>
        <dbReference type="Proteomes" id="UP001165641"/>
    </source>
</evidence>
<dbReference type="Pfam" id="PF07702">
    <property type="entry name" value="UTRA"/>
    <property type="match status" value="1"/>
</dbReference>
<proteinExistence type="predicted"/>
<dbReference type="RefSeq" id="WP_271888313.1">
    <property type="nucleotide sequence ID" value="NZ_JAQBIE010000007.1"/>
</dbReference>
<dbReference type="Gene3D" id="3.40.1410.10">
    <property type="entry name" value="Chorismate lyase-like"/>
    <property type="match status" value="1"/>
</dbReference>
<dbReference type="Pfam" id="PF00392">
    <property type="entry name" value="GntR"/>
    <property type="match status" value="1"/>
</dbReference>
<dbReference type="InterPro" id="IPR011663">
    <property type="entry name" value="UTRA"/>
</dbReference>
<dbReference type="Proteomes" id="UP001165641">
    <property type="component" value="Unassembled WGS sequence"/>
</dbReference>
<reference evidence="5" key="1">
    <citation type="submission" date="2022-12" db="EMBL/GenBank/DDBJ databases">
        <title>Paracoccus onchidii sp. nov., isolated from a marine invertebrate from the South China Sea.</title>
        <authorList>
            <person name="Xu S."/>
            <person name="Liu Z."/>
            <person name="Xu Y."/>
        </authorList>
    </citation>
    <scope>NUCLEOTIDE SEQUENCE</scope>
    <source>
        <strain evidence="5">Z330</strain>
    </source>
</reference>
<dbReference type="EMBL" id="JAQBIE010000007">
    <property type="protein sequence ID" value="MDB6177187.1"/>
    <property type="molecule type" value="Genomic_DNA"/>
</dbReference>
<dbReference type="InterPro" id="IPR036390">
    <property type="entry name" value="WH_DNA-bd_sf"/>
</dbReference>
<dbReference type="InterPro" id="IPR036388">
    <property type="entry name" value="WH-like_DNA-bd_sf"/>
</dbReference>
<dbReference type="SUPFAM" id="SSF46785">
    <property type="entry name" value="Winged helix' DNA-binding domain"/>
    <property type="match status" value="1"/>
</dbReference>
<sequence length="256" mass="27660">MSDLFNPDAFNATGDGPLYIQLHRRIALAIQSGRLHPGDALPSERDMAAMTGLSRVTIRKAVAALVASGQVMQRRGSGTFVAQKVEKMHQALSALTSFTEDMAQHGRDVDSRWISRVIDRPTPGEMSALDLRDAEPVARLTRVRSSGSVPLAVECATLPANILPAPEQVGMSLYAALQNLGLRPVRAVQRIGAANLDRDDAELLQVGEGSAALRIERLAYLASGRAIEFTQSLYRGDAFDFAVELNLSSDIQRNAP</sequence>
<keyword evidence="2" id="KW-0238">DNA-binding</keyword>
<evidence type="ECO:0000259" key="4">
    <source>
        <dbReference type="PROSITE" id="PS50949"/>
    </source>
</evidence>
<keyword evidence="6" id="KW-1185">Reference proteome</keyword>
<gene>
    <name evidence="5" type="ORF">PAF17_06655</name>
</gene>
<organism evidence="5 6">
    <name type="scientific">Paracoccus onchidii</name>
    <dbReference type="NCBI Taxonomy" id="3017813"/>
    <lineage>
        <taxon>Bacteria</taxon>
        <taxon>Pseudomonadati</taxon>
        <taxon>Pseudomonadota</taxon>
        <taxon>Alphaproteobacteria</taxon>
        <taxon>Rhodobacterales</taxon>
        <taxon>Paracoccaceae</taxon>
        <taxon>Paracoccus</taxon>
    </lineage>
</organism>
<evidence type="ECO:0000256" key="2">
    <source>
        <dbReference type="ARBA" id="ARBA00023125"/>
    </source>
</evidence>
<evidence type="ECO:0000256" key="1">
    <source>
        <dbReference type="ARBA" id="ARBA00023015"/>
    </source>
</evidence>